<gene>
    <name evidence="6" type="ORF">BINO364_LOCUS659</name>
</gene>
<evidence type="ECO:0000256" key="1">
    <source>
        <dbReference type="ARBA" id="ARBA00004120"/>
    </source>
</evidence>
<dbReference type="PANTHER" id="PTHR12968">
    <property type="entry name" value="B9 DOMAIN-CONTAINING"/>
    <property type="match status" value="1"/>
</dbReference>
<comment type="subcellular location">
    <subcellularLocation>
        <location evidence="1">Cytoplasm</location>
        <location evidence="1">Cytoskeleton</location>
        <location evidence="1">Cilium basal body</location>
    </subcellularLocation>
</comment>
<protein>
    <recommendedName>
        <fullName evidence="8">Meckel syndrome type 1 protein</fullName>
    </recommendedName>
</protein>
<organism evidence="6 7">
    <name type="scientific">Brenthis ino</name>
    <name type="common">lesser marbled fritillary</name>
    <dbReference type="NCBI Taxonomy" id="405034"/>
    <lineage>
        <taxon>Eukaryota</taxon>
        <taxon>Metazoa</taxon>
        <taxon>Ecdysozoa</taxon>
        <taxon>Arthropoda</taxon>
        <taxon>Hexapoda</taxon>
        <taxon>Insecta</taxon>
        <taxon>Pterygota</taxon>
        <taxon>Neoptera</taxon>
        <taxon>Endopterygota</taxon>
        <taxon>Lepidoptera</taxon>
        <taxon>Glossata</taxon>
        <taxon>Ditrysia</taxon>
        <taxon>Papilionoidea</taxon>
        <taxon>Nymphalidae</taxon>
        <taxon>Heliconiinae</taxon>
        <taxon>Argynnini</taxon>
        <taxon>Brenthis</taxon>
    </lineage>
</organism>
<dbReference type="GO" id="GO:0060271">
    <property type="term" value="P:cilium assembly"/>
    <property type="evidence" value="ECO:0007669"/>
    <property type="project" value="TreeGrafter"/>
</dbReference>
<evidence type="ECO:0000256" key="5">
    <source>
        <dbReference type="ARBA" id="ARBA00023273"/>
    </source>
</evidence>
<keyword evidence="5" id="KW-0966">Cell projection</keyword>
<evidence type="ECO:0000313" key="6">
    <source>
        <dbReference type="EMBL" id="CAH0713499.1"/>
    </source>
</evidence>
<reference evidence="6" key="1">
    <citation type="submission" date="2021-12" db="EMBL/GenBank/DDBJ databases">
        <authorList>
            <person name="Martin H S."/>
        </authorList>
    </citation>
    <scope>NUCLEOTIDE SEQUENCE</scope>
</reference>
<evidence type="ECO:0000256" key="3">
    <source>
        <dbReference type="ARBA" id="ARBA00022794"/>
    </source>
</evidence>
<proteinExistence type="predicted"/>
<evidence type="ECO:0000256" key="2">
    <source>
        <dbReference type="ARBA" id="ARBA00022490"/>
    </source>
</evidence>
<name>A0A8J9XZL2_9NEOP</name>
<keyword evidence="3" id="KW-0970">Cilium biogenesis/degradation</keyword>
<evidence type="ECO:0000313" key="7">
    <source>
        <dbReference type="Proteomes" id="UP000838878"/>
    </source>
</evidence>
<dbReference type="EMBL" id="OV170221">
    <property type="protein sequence ID" value="CAH0713499.1"/>
    <property type="molecule type" value="Genomic_DNA"/>
</dbReference>
<sequence>MQEFSKCNKIHGIYWLKRSLEDIIIRIKLKFKEDIISLPKFEDFKEKSDEENLNILDSNKVETYDLKWQEKVFSSWEIQKYSYIYNCTTETEKKYHEMITKSNCESSKIFTYINEDYHLPVPVGKMTRKPDIRYLSVCFALLKLDEKIEAHKDVSSSMGHLFKSEDDISHEEQWMAMHVALDTSEYNEDSQLLFKQECILLSIFYNVTDQYLLLSPDVNDLEFNPYCIEDADGTVSKTRQLREYSIEIEFQEKANTEELEELLHNLYKKWKKKQKNILNFVMPPLGKKKFFLTLEIVSAIEFEMDNLYIEYHIKIPDDLQYNGEISGRTHVSKKMYVDEKSVWMYGHIMELELECATGINPSPLKIFLEAISTDWWGRYNTQGYSCLALTLEAGEQIVYLSCSRPEELDSTVAESRRFFVGGCHLLKDLDVLDNPQTQDANFRYVSTGTISLRWQIVSQTHAAAAPPLQPHTSASALLKGAEAVLRQYRKAKATLAAATENIAN</sequence>
<keyword evidence="4" id="KW-0206">Cytoskeleton</keyword>
<dbReference type="PANTHER" id="PTHR12968:SF4">
    <property type="entry name" value="TECTONIC-LIKE COMPLEX MEMBER MKS1"/>
    <property type="match status" value="1"/>
</dbReference>
<dbReference type="GO" id="GO:0036038">
    <property type="term" value="C:MKS complex"/>
    <property type="evidence" value="ECO:0007669"/>
    <property type="project" value="TreeGrafter"/>
</dbReference>
<feature type="non-terminal residue" evidence="6">
    <location>
        <position position="504"/>
    </location>
</feature>
<keyword evidence="7" id="KW-1185">Reference proteome</keyword>
<dbReference type="OrthoDB" id="10263520at2759"/>
<dbReference type="InterPro" id="IPR010796">
    <property type="entry name" value="C2_B9-type_dom"/>
</dbReference>
<keyword evidence="2" id="KW-0963">Cytoplasm</keyword>
<dbReference type="Proteomes" id="UP000838878">
    <property type="component" value="Chromosome 1"/>
</dbReference>
<dbReference type="Pfam" id="PF07162">
    <property type="entry name" value="B9-C2"/>
    <property type="match status" value="1"/>
</dbReference>
<evidence type="ECO:0000256" key="4">
    <source>
        <dbReference type="ARBA" id="ARBA00023212"/>
    </source>
</evidence>
<evidence type="ECO:0008006" key="8">
    <source>
        <dbReference type="Google" id="ProtNLM"/>
    </source>
</evidence>
<dbReference type="AlphaFoldDB" id="A0A8J9XZL2"/>
<accession>A0A8J9XZL2</accession>